<feature type="region of interest" description="Disordered" evidence="1">
    <location>
        <begin position="1"/>
        <end position="109"/>
    </location>
</feature>
<organism evidence="2 3">
    <name type="scientific">Phytophthora pseudosyringae</name>
    <dbReference type="NCBI Taxonomy" id="221518"/>
    <lineage>
        <taxon>Eukaryota</taxon>
        <taxon>Sar</taxon>
        <taxon>Stramenopiles</taxon>
        <taxon>Oomycota</taxon>
        <taxon>Peronosporomycetes</taxon>
        <taxon>Peronosporales</taxon>
        <taxon>Peronosporaceae</taxon>
        <taxon>Phytophthora</taxon>
    </lineage>
</organism>
<sequence length="109" mass="12026">MWTTIASQDELGELKPSPPAPHEVPTCTSIVSLRERLDTGERKSENLDVSKRNGDAMTDEMLRGEILDDEETKSETHEVTEQDGGAHSDVTERGGDATAKELFREDKLG</sequence>
<evidence type="ECO:0000313" key="2">
    <source>
        <dbReference type="EMBL" id="KAG7376964.1"/>
    </source>
</evidence>
<protein>
    <submittedName>
        <fullName evidence="2">Uncharacterized protein</fullName>
    </submittedName>
</protein>
<feature type="compositionally biased region" description="Basic and acidic residues" evidence="1">
    <location>
        <begin position="33"/>
        <end position="66"/>
    </location>
</feature>
<reference evidence="2" key="1">
    <citation type="submission" date="2021-02" db="EMBL/GenBank/DDBJ databases">
        <authorList>
            <person name="Palmer J.M."/>
        </authorList>
    </citation>
    <scope>NUCLEOTIDE SEQUENCE</scope>
    <source>
        <strain evidence="2">SCRP734</strain>
    </source>
</reference>
<accession>A0A8T1VBQ7</accession>
<dbReference type="EMBL" id="JAGDFM010000596">
    <property type="protein sequence ID" value="KAG7376964.1"/>
    <property type="molecule type" value="Genomic_DNA"/>
</dbReference>
<keyword evidence="3" id="KW-1185">Reference proteome</keyword>
<gene>
    <name evidence="2" type="ORF">PHYPSEUDO_012375</name>
</gene>
<dbReference type="AlphaFoldDB" id="A0A8T1VBQ7"/>
<comment type="caution">
    <text evidence="2">The sequence shown here is derived from an EMBL/GenBank/DDBJ whole genome shotgun (WGS) entry which is preliminary data.</text>
</comment>
<name>A0A8T1VBQ7_9STRA</name>
<feature type="compositionally biased region" description="Basic and acidic residues" evidence="1">
    <location>
        <begin position="73"/>
        <end position="109"/>
    </location>
</feature>
<evidence type="ECO:0000313" key="3">
    <source>
        <dbReference type="Proteomes" id="UP000694044"/>
    </source>
</evidence>
<evidence type="ECO:0000256" key="1">
    <source>
        <dbReference type="SAM" id="MobiDB-lite"/>
    </source>
</evidence>
<proteinExistence type="predicted"/>
<dbReference type="Proteomes" id="UP000694044">
    <property type="component" value="Unassembled WGS sequence"/>
</dbReference>